<dbReference type="PIRSF" id="PIRSF002811">
    <property type="entry name" value="DnaG"/>
    <property type="match status" value="1"/>
</dbReference>
<dbReference type="InterPro" id="IPR050219">
    <property type="entry name" value="DnaG_primase"/>
</dbReference>
<dbReference type="GO" id="GO:0003899">
    <property type="term" value="F:DNA-directed RNA polymerase activity"/>
    <property type="evidence" value="ECO:0007669"/>
    <property type="project" value="UniProtKB-UniRule"/>
</dbReference>
<dbReference type="AlphaFoldDB" id="A0A654ICQ3"/>
<keyword evidence="10 12" id="KW-0238">DNA-binding</keyword>
<dbReference type="InterPro" id="IPR036977">
    <property type="entry name" value="DNA_primase_Znf_CHC2"/>
</dbReference>
<dbReference type="InterPro" id="IPR037068">
    <property type="entry name" value="DNA_primase_core_N_sf"/>
</dbReference>
<dbReference type="GO" id="GO:0000428">
    <property type="term" value="C:DNA-directed RNA polymerase complex"/>
    <property type="evidence" value="ECO:0007669"/>
    <property type="project" value="UniProtKB-KW"/>
</dbReference>
<proteinExistence type="inferred from homology"/>
<comment type="function">
    <text evidence="12 13">RNA polymerase that catalyzes the synthesis of short RNA molecules used as primers for DNA polymerase during DNA replication.</text>
</comment>
<name>A0A654ICQ3_9MOLU</name>
<dbReference type="GO" id="GO:0003677">
    <property type="term" value="F:DNA binding"/>
    <property type="evidence" value="ECO:0007669"/>
    <property type="project" value="UniProtKB-KW"/>
</dbReference>
<gene>
    <name evidence="12 16" type="primary">dnaG</name>
    <name evidence="16" type="ORF">MF5292_00493</name>
    <name evidence="18" type="ORF">MF5293_00493</name>
    <name evidence="17" type="ORF">MF5294_00494</name>
</gene>
<dbReference type="Pfam" id="PF08275">
    <property type="entry name" value="DNAG_N"/>
    <property type="match status" value="1"/>
</dbReference>
<evidence type="ECO:0000313" key="18">
    <source>
        <dbReference type="EMBL" id="VZR97793.1"/>
    </source>
</evidence>
<evidence type="ECO:0000256" key="9">
    <source>
        <dbReference type="ARBA" id="ARBA00022842"/>
    </source>
</evidence>
<evidence type="ECO:0000313" key="16">
    <source>
        <dbReference type="EMBL" id="VZK65319.1"/>
    </source>
</evidence>
<dbReference type="InterPro" id="IPR013264">
    <property type="entry name" value="DNAG_N"/>
</dbReference>
<evidence type="ECO:0000256" key="11">
    <source>
        <dbReference type="ARBA" id="ARBA00023163"/>
    </source>
</evidence>
<dbReference type="SUPFAM" id="SSF56731">
    <property type="entry name" value="DNA primase core"/>
    <property type="match status" value="1"/>
</dbReference>
<keyword evidence="8 12" id="KW-0862">Zinc</keyword>
<dbReference type="InterPro" id="IPR006295">
    <property type="entry name" value="DNA_primase_DnaG"/>
</dbReference>
<dbReference type="EMBL" id="LR739234">
    <property type="protein sequence ID" value="VZR97793.1"/>
    <property type="molecule type" value="Genomic_DNA"/>
</dbReference>
<evidence type="ECO:0000256" key="12">
    <source>
        <dbReference type="HAMAP-Rule" id="MF_00974"/>
    </source>
</evidence>
<dbReference type="GO" id="GO:0006269">
    <property type="term" value="P:DNA replication, synthesis of primer"/>
    <property type="evidence" value="ECO:0007669"/>
    <property type="project" value="UniProtKB-UniRule"/>
</dbReference>
<dbReference type="PROSITE" id="PS50880">
    <property type="entry name" value="TOPRIM"/>
    <property type="match status" value="1"/>
</dbReference>
<evidence type="ECO:0000256" key="3">
    <source>
        <dbReference type="ARBA" id="ARBA00022679"/>
    </source>
</evidence>
<dbReference type="GO" id="GO:0008270">
    <property type="term" value="F:zinc ion binding"/>
    <property type="evidence" value="ECO:0007669"/>
    <property type="project" value="UniProtKB-UniRule"/>
</dbReference>
<evidence type="ECO:0000256" key="2">
    <source>
        <dbReference type="ARBA" id="ARBA00022515"/>
    </source>
</evidence>
<dbReference type="PANTHER" id="PTHR30313:SF2">
    <property type="entry name" value="DNA PRIMASE"/>
    <property type="match status" value="1"/>
</dbReference>
<dbReference type="NCBIfam" id="TIGR01391">
    <property type="entry name" value="dnaG"/>
    <property type="match status" value="1"/>
</dbReference>
<dbReference type="InterPro" id="IPR034151">
    <property type="entry name" value="TOPRIM_DnaG_bac"/>
</dbReference>
<dbReference type="Gene3D" id="3.90.580.10">
    <property type="entry name" value="Zinc finger, CHC2-type domain"/>
    <property type="match status" value="1"/>
</dbReference>
<evidence type="ECO:0000256" key="1">
    <source>
        <dbReference type="ARBA" id="ARBA00022478"/>
    </source>
</evidence>
<dbReference type="InterPro" id="IPR006171">
    <property type="entry name" value="TOPRIM_dom"/>
</dbReference>
<comment type="cofactor">
    <cofactor evidence="12 13 14">
        <name>Zn(2+)</name>
        <dbReference type="ChEBI" id="CHEBI:29105"/>
    </cofactor>
    <text evidence="12 13 14">Binds 1 zinc ion per monomer.</text>
</comment>
<evidence type="ECO:0000256" key="14">
    <source>
        <dbReference type="PIRSR" id="PIRSR002811-1"/>
    </source>
</evidence>
<evidence type="ECO:0000256" key="7">
    <source>
        <dbReference type="ARBA" id="ARBA00022771"/>
    </source>
</evidence>
<keyword evidence="6 12" id="KW-0479">Metal-binding</keyword>
<evidence type="ECO:0000256" key="8">
    <source>
        <dbReference type="ARBA" id="ARBA00022833"/>
    </source>
</evidence>
<dbReference type="PANTHER" id="PTHR30313">
    <property type="entry name" value="DNA PRIMASE"/>
    <property type="match status" value="1"/>
</dbReference>
<accession>A0A654ICQ3</accession>
<dbReference type="SMART" id="SM00493">
    <property type="entry name" value="TOPRIM"/>
    <property type="match status" value="1"/>
</dbReference>
<dbReference type="InterPro" id="IPR030846">
    <property type="entry name" value="DnaG_bac"/>
</dbReference>
<keyword evidence="9" id="KW-0460">Magnesium</keyword>
<feature type="zinc finger region" description="CHC2-type" evidence="12 14">
    <location>
        <begin position="39"/>
        <end position="63"/>
    </location>
</feature>
<dbReference type="HAMAP" id="MF_00974">
    <property type="entry name" value="DNA_primase_DnaG"/>
    <property type="match status" value="1"/>
</dbReference>
<dbReference type="EC" id="2.7.7.101" evidence="12"/>
<dbReference type="FunFam" id="3.90.580.10:FF:000001">
    <property type="entry name" value="DNA primase"/>
    <property type="match status" value="1"/>
</dbReference>
<reference evidence="16" key="1">
    <citation type="submission" date="2019-11" db="EMBL/GenBank/DDBJ databases">
        <authorList>
            <person name="Falquet L."/>
            <person name="Falquet L."/>
        </authorList>
    </citation>
    <scope>NUCLEOTIDE SEQUENCE</scope>
    <source>
        <strain evidence="18">G1650</strain>
        <strain evidence="17">G1705</strain>
        <strain evidence="16">G5813/1+2</strain>
    </source>
</reference>
<dbReference type="GO" id="GO:0005737">
    <property type="term" value="C:cytoplasm"/>
    <property type="evidence" value="ECO:0007669"/>
    <property type="project" value="TreeGrafter"/>
</dbReference>
<keyword evidence="2 12" id="KW-0639">Primosome</keyword>
<dbReference type="CDD" id="cd03364">
    <property type="entry name" value="TOPRIM_DnaG_primases"/>
    <property type="match status" value="1"/>
</dbReference>
<keyword evidence="4 12" id="KW-0548">Nucleotidyltransferase</keyword>
<dbReference type="EMBL" id="LR738858">
    <property type="protein sequence ID" value="VZK65319.1"/>
    <property type="molecule type" value="Genomic_DNA"/>
</dbReference>
<keyword evidence="5 12" id="KW-0235">DNA replication</keyword>
<evidence type="ECO:0000256" key="6">
    <source>
        <dbReference type="ARBA" id="ARBA00022723"/>
    </source>
</evidence>
<keyword evidence="1 12" id="KW-0240">DNA-directed RNA polymerase</keyword>
<comment type="catalytic activity">
    <reaction evidence="12">
        <text>ssDNA + n NTP = ssDNA/pppN(pN)n-1 hybrid + (n-1) diphosphate.</text>
        <dbReference type="EC" id="2.7.7.101"/>
    </reaction>
</comment>
<comment type="domain">
    <text evidence="12">Contains an N-terminal zinc-binding domain, a central core domain that contains the primase activity, and a C-terminal DnaB-binding domain.</text>
</comment>
<evidence type="ECO:0000259" key="15">
    <source>
        <dbReference type="PROSITE" id="PS50880"/>
    </source>
</evidence>
<organism evidence="16">
    <name type="scientific">Mycoplasma feriruminatoris</name>
    <dbReference type="NCBI Taxonomy" id="1179777"/>
    <lineage>
        <taxon>Bacteria</taxon>
        <taxon>Bacillati</taxon>
        <taxon>Mycoplasmatota</taxon>
        <taxon>Mollicutes</taxon>
        <taxon>Mycoplasmataceae</taxon>
        <taxon>Mycoplasma</taxon>
    </lineage>
</organism>
<protein>
    <recommendedName>
        <fullName evidence="12 13">DNA primase</fullName>
        <ecNumber evidence="12">2.7.7.101</ecNumber>
    </recommendedName>
</protein>
<evidence type="ECO:0000256" key="5">
    <source>
        <dbReference type="ARBA" id="ARBA00022705"/>
    </source>
</evidence>
<dbReference type="GO" id="GO:1990077">
    <property type="term" value="C:primosome complex"/>
    <property type="evidence" value="ECO:0007669"/>
    <property type="project" value="UniProtKB-KW"/>
</dbReference>
<dbReference type="EMBL" id="LR739233">
    <property type="protein sequence ID" value="VZR75465.1"/>
    <property type="molecule type" value="Genomic_DNA"/>
</dbReference>
<sequence length="614" mass="71082">MVYISNEKINEVISKASIVDIISSYLHLIKKGRNYLAVCPFHNDSNPSLTVSPEKKIYTCFSCKASGNVINFVKEYEHVDFLTALKTVCEKSNIDLEELKDFSQPIKDKESEMIFELNSQANDIFKTTLFSNLGQEALKYLKSRNIDIEEIKKFEIGFSSDKTNLVQKLLDKSYSSLDIEKANLGIITDTYTKDYFSNRIIFPIKDENNRVIGFSGRSFTKDNDPKYLNTKENKVFKKSHLAYNISSALKISRTLKKIIVLEGFMDVISLSRIDINNTIALMGTSLSNYHINLFKKNNLDVLLFLDGDDPGIQANIKIAHQLLKEKINVLVIDNQTKYDPDELVNNQPEYLKQIIDKPIHPINYLIEKLWNKVDANDPNQIEHFIKKVLNFIVDLNNDILIENTINKLTSLTNISEQTIKNNLIELKKQLRINNSNNNQTVKVFKTTNQNNQINQNNKQTNIKKSTDFIKKEYINAEQRIFVSLLISDQFIDKIQANVEKMIHADIKHATINLINLYKKKIYQGNDINKAFDLLKEYNLTGFNEKQEQIINNSLMTKIKIRESEIDDAFNKLDLYHKNAEILNLKKMLVESKNKTERVQIWNGIDTLKNKKKKR</sequence>
<keyword evidence="11 12" id="KW-0804">Transcription</keyword>
<evidence type="ECO:0000256" key="4">
    <source>
        <dbReference type="ARBA" id="ARBA00022695"/>
    </source>
</evidence>
<evidence type="ECO:0000256" key="13">
    <source>
        <dbReference type="PIRNR" id="PIRNR002811"/>
    </source>
</evidence>
<comment type="subunit">
    <text evidence="12">Monomer. Interacts with DnaB.</text>
</comment>
<comment type="similarity">
    <text evidence="12 13">Belongs to the DnaG primase family.</text>
</comment>
<dbReference type="Pfam" id="PF01807">
    <property type="entry name" value="Zn_ribbon_DnaG"/>
    <property type="match status" value="1"/>
</dbReference>
<dbReference type="SMART" id="SM00400">
    <property type="entry name" value="ZnF_CHCC"/>
    <property type="match status" value="1"/>
</dbReference>
<keyword evidence="3 12" id="KW-0808">Transferase</keyword>
<dbReference type="SUPFAM" id="SSF57783">
    <property type="entry name" value="Zinc beta-ribbon"/>
    <property type="match status" value="1"/>
</dbReference>
<feature type="domain" description="Toprim" evidence="15">
    <location>
        <begin position="256"/>
        <end position="337"/>
    </location>
</feature>
<dbReference type="Gene3D" id="3.90.980.10">
    <property type="entry name" value="DNA primase, catalytic core, N-terminal domain"/>
    <property type="match status" value="1"/>
</dbReference>
<keyword evidence="7 12" id="KW-0863">Zinc-finger</keyword>
<dbReference type="Gene3D" id="3.40.1360.10">
    <property type="match status" value="1"/>
</dbReference>
<dbReference type="InterPro" id="IPR002694">
    <property type="entry name" value="Znf_CHC2"/>
</dbReference>
<evidence type="ECO:0000313" key="17">
    <source>
        <dbReference type="EMBL" id="VZR75465.1"/>
    </source>
</evidence>
<dbReference type="Pfam" id="PF13662">
    <property type="entry name" value="Toprim_4"/>
    <property type="match status" value="1"/>
</dbReference>
<evidence type="ECO:0000256" key="10">
    <source>
        <dbReference type="ARBA" id="ARBA00023125"/>
    </source>
</evidence>